<dbReference type="EMBL" id="JAUKPO010000007">
    <property type="protein sequence ID" value="MDO1447357.1"/>
    <property type="molecule type" value="Genomic_DNA"/>
</dbReference>
<feature type="transmembrane region" description="Helical" evidence="6">
    <location>
        <begin position="734"/>
        <end position="751"/>
    </location>
</feature>
<sequence>MLKNYFIIAFRSLLRHKVFSLINIWGLAIGMAACLLIVLFIADELQFDQHHVKKQRIYRVEGASIRGGQNMEPFAKTNFGLAPLLQTAFPAIESYVRMDIVPDLVKYKNQQFIEGRIGFADSTFFDIFSFQFVQGNPANALDEPNSVVITENIARKYFGAESPLDKQLTINEDLVKVTGVIKEAPRTSHFQVDLVVSIRTVEPRYPDWMRHPRSGGTSHYTYVLLPENYNSQTIESQFNGFINKYVGENATNYMQLTLQPLTNIHLYSQSNDQIEANGSITYVYIFAAVAFIILLIACINYMNLTTARSIERAKEVGLRKVVGASKSQLISQFLGESVLISILALMVAYVIAFLAMPWFNELSGKELSVSFTNNLWIAVGLFTFSLLVGLLAGSYPAFFLSAFKMTSVLKGNVTKTGSSSLALRKSLVVMQFGISIILIVSTLLISTQMQFIRNTKLGINTDQILTIPLSSKVSARFEAVKSALLQNSQVLGVTGANNELTTGRTNWRQYKVRDNTKEEISIATMDVDPDFFKTLQTEIIAGRGFSKDFPSDVKDAWVVNETAAKFLNLDNPVNEPLSGNVFNGKDWGMKQGRIIGVVKDFHFSSLHNEIKPAVFNLSSPVSNPIQFMWVRIQGKDMPATIGFIERTWKKFDAEFPLQYSFMDEDIQNLYVAEQRFLQVFITFATLAIFIACLGIFGLASYTATQRTKEIGIRKVLGASVPSIVLLLSKDFTRLVLLSFIIAAPIAWYMMHQWLQNFAYRIDIGPSVFIISGLLALLIAWLTVSYQSVKTALMNPIKSLRNE</sequence>
<dbReference type="Proteomes" id="UP001168528">
    <property type="component" value="Unassembled WGS sequence"/>
</dbReference>
<protein>
    <submittedName>
        <fullName evidence="9">ABC transporter permease</fullName>
    </submittedName>
</protein>
<dbReference type="InterPro" id="IPR050250">
    <property type="entry name" value="Macrolide_Exporter_MacB"/>
</dbReference>
<evidence type="ECO:0000256" key="3">
    <source>
        <dbReference type="ARBA" id="ARBA00022692"/>
    </source>
</evidence>
<dbReference type="PROSITE" id="PS51257">
    <property type="entry name" value="PROKAR_LIPOPROTEIN"/>
    <property type="match status" value="1"/>
</dbReference>
<dbReference type="PANTHER" id="PTHR30572">
    <property type="entry name" value="MEMBRANE COMPONENT OF TRANSPORTER-RELATED"/>
    <property type="match status" value="1"/>
</dbReference>
<keyword evidence="3 6" id="KW-0812">Transmembrane</keyword>
<feature type="domain" description="MacB-like periplasmic core" evidence="8">
    <location>
        <begin position="20"/>
        <end position="237"/>
    </location>
</feature>
<proteinExistence type="predicted"/>
<evidence type="ECO:0000256" key="2">
    <source>
        <dbReference type="ARBA" id="ARBA00022475"/>
    </source>
</evidence>
<keyword evidence="10" id="KW-1185">Reference proteome</keyword>
<evidence type="ECO:0000256" key="1">
    <source>
        <dbReference type="ARBA" id="ARBA00004651"/>
    </source>
</evidence>
<dbReference type="InterPro" id="IPR003838">
    <property type="entry name" value="ABC3_permease_C"/>
</dbReference>
<accession>A0ABT8R9B5</accession>
<keyword evidence="2" id="KW-1003">Cell membrane</keyword>
<comment type="subcellular location">
    <subcellularLocation>
        <location evidence="1">Cell membrane</location>
        <topology evidence="1">Multi-pass membrane protein</topology>
    </subcellularLocation>
</comment>
<evidence type="ECO:0000259" key="8">
    <source>
        <dbReference type="Pfam" id="PF12704"/>
    </source>
</evidence>
<dbReference type="PANTHER" id="PTHR30572:SF18">
    <property type="entry name" value="ABC-TYPE MACROLIDE FAMILY EXPORT SYSTEM PERMEASE COMPONENT 2"/>
    <property type="match status" value="1"/>
</dbReference>
<keyword evidence="5 6" id="KW-0472">Membrane</keyword>
<dbReference type="InterPro" id="IPR025857">
    <property type="entry name" value="MacB_PCD"/>
</dbReference>
<comment type="caution">
    <text evidence="9">The sequence shown here is derived from an EMBL/GenBank/DDBJ whole genome shotgun (WGS) entry which is preliminary data.</text>
</comment>
<evidence type="ECO:0000259" key="7">
    <source>
        <dbReference type="Pfam" id="PF02687"/>
    </source>
</evidence>
<feature type="transmembrane region" description="Helical" evidence="6">
    <location>
        <begin position="333"/>
        <end position="355"/>
    </location>
</feature>
<evidence type="ECO:0000313" key="9">
    <source>
        <dbReference type="EMBL" id="MDO1447357.1"/>
    </source>
</evidence>
<feature type="transmembrane region" description="Helical" evidence="6">
    <location>
        <begin position="427"/>
        <end position="446"/>
    </location>
</feature>
<feature type="transmembrane region" description="Helical" evidence="6">
    <location>
        <begin position="21"/>
        <end position="42"/>
    </location>
</feature>
<feature type="transmembrane region" description="Helical" evidence="6">
    <location>
        <begin position="676"/>
        <end position="699"/>
    </location>
</feature>
<evidence type="ECO:0000256" key="5">
    <source>
        <dbReference type="ARBA" id="ARBA00023136"/>
    </source>
</evidence>
<reference evidence="9" key="1">
    <citation type="submission" date="2023-07" db="EMBL/GenBank/DDBJ databases">
        <title>The genome sequence of Rhodocytophaga aerolata KACC 12507.</title>
        <authorList>
            <person name="Zhang X."/>
        </authorList>
    </citation>
    <scope>NUCLEOTIDE SEQUENCE</scope>
    <source>
        <strain evidence="9">KACC 12507</strain>
    </source>
</reference>
<dbReference type="Pfam" id="PF02687">
    <property type="entry name" value="FtsX"/>
    <property type="match status" value="2"/>
</dbReference>
<dbReference type="RefSeq" id="WP_302038162.1">
    <property type="nucleotide sequence ID" value="NZ_JAUKPO010000007.1"/>
</dbReference>
<name>A0ABT8R9B5_9BACT</name>
<feature type="transmembrane region" description="Helical" evidence="6">
    <location>
        <begin position="375"/>
        <end position="400"/>
    </location>
</feature>
<organism evidence="9 10">
    <name type="scientific">Rhodocytophaga aerolata</name>
    <dbReference type="NCBI Taxonomy" id="455078"/>
    <lineage>
        <taxon>Bacteria</taxon>
        <taxon>Pseudomonadati</taxon>
        <taxon>Bacteroidota</taxon>
        <taxon>Cytophagia</taxon>
        <taxon>Cytophagales</taxon>
        <taxon>Rhodocytophagaceae</taxon>
        <taxon>Rhodocytophaga</taxon>
    </lineage>
</organism>
<feature type="transmembrane region" description="Helical" evidence="6">
    <location>
        <begin position="282"/>
        <end position="304"/>
    </location>
</feature>
<keyword evidence="4 6" id="KW-1133">Transmembrane helix</keyword>
<evidence type="ECO:0000256" key="4">
    <source>
        <dbReference type="ARBA" id="ARBA00022989"/>
    </source>
</evidence>
<evidence type="ECO:0000313" key="10">
    <source>
        <dbReference type="Proteomes" id="UP001168528"/>
    </source>
</evidence>
<dbReference type="Pfam" id="PF12704">
    <property type="entry name" value="MacB_PCD"/>
    <property type="match status" value="1"/>
</dbReference>
<feature type="domain" description="ABC3 transporter permease C-terminal" evidence="7">
    <location>
        <begin position="682"/>
        <end position="794"/>
    </location>
</feature>
<gene>
    <name evidence="9" type="ORF">Q0590_13900</name>
</gene>
<feature type="domain" description="ABC3 transporter permease C-terminal" evidence="7">
    <location>
        <begin position="288"/>
        <end position="400"/>
    </location>
</feature>
<feature type="transmembrane region" description="Helical" evidence="6">
    <location>
        <begin position="763"/>
        <end position="783"/>
    </location>
</feature>
<evidence type="ECO:0000256" key="6">
    <source>
        <dbReference type="SAM" id="Phobius"/>
    </source>
</evidence>